<evidence type="ECO:0000313" key="1">
    <source>
        <dbReference type="EMBL" id="SEA54030.1"/>
    </source>
</evidence>
<accession>A0A1H4C122</accession>
<gene>
    <name evidence="1" type="ORF">SAMN04487990_11744</name>
</gene>
<protein>
    <submittedName>
        <fullName evidence="1">Uncharacterized protein</fullName>
    </submittedName>
</protein>
<organism evidence="1 2">
    <name type="scientific">Bizionia paragorgiae</name>
    <dbReference type="NCBI Taxonomy" id="283786"/>
    <lineage>
        <taxon>Bacteria</taxon>
        <taxon>Pseudomonadati</taxon>
        <taxon>Bacteroidota</taxon>
        <taxon>Flavobacteriia</taxon>
        <taxon>Flavobacteriales</taxon>
        <taxon>Flavobacteriaceae</taxon>
        <taxon>Bizionia</taxon>
    </lineage>
</organism>
<dbReference type="STRING" id="283786.SAMN04487990_11744"/>
<keyword evidence="2" id="KW-1185">Reference proteome</keyword>
<proteinExistence type="predicted"/>
<dbReference type="AlphaFoldDB" id="A0A1H4C122"/>
<reference evidence="1 2" key="1">
    <citation type="submission" date="2016-10" db="EMBL/GenBank/DDBJ databases">
        <authorList>
            <person name="de Groot N.N."/>
        </authorList>
    </citation>
    <scope>NUCLEOTIDE SEQUENCE [LARGE SCALE GENOMIC DNA]</scope>
    <source>
        <strain evidence="1 2">DSM 23842</strain>
    </source>
</reference>
<sequence>MKEKALLKYILTLPTLVFLNNLYNKQFLILTFKLIPYIQSEHNGYIITFTQL</sequence>
<dbReference type="Proteomes" id="UP000198846">
    <property type="component" value="Unassembled WGS sequence"/>
</dbReference>
<dbReference type="EMBL" id="FNQK01000017">
    <property type="protein sequence ID" value="SEA54030.1"/>
    <property type="molecule type" value="Genomic_DNA"/>
</dbReference>
<name>A0A1H4C122_BIZPA</name>
<evidence type="ECO:0000313" key="2">
    <source>
        <dbReference type="Proteomes" id="UP000198846"/>
    </source>
</evidence>